<gene>
    <name evidence="2" type="ORF">C2E20_2444</name>
</gene>
<evidence type="ECO:0000313" key="3">
    <source>
        <dbReference type="Proteomes" id="UP000239649"/>
    </source>
</evidence>
<name>A0A2P6VK37_9CHLO</name>
<feature type="compositionally biased region" description="Polar residues" evidence="1">
    <location>
        <begin position="80"/>
        <end position="89"/>
    </location>
</feature>
<keyword evidence="3" id="KW-1185">Reference proteome</keyword>
<feature type="region of interest" description="Disordered" evidence="1">
    <location>
        <begin position="78"/>
        <end position="109"/>
    </location>
</feature>
<evidence type="ECO:0000256" key="1">
    <source>
        <dbReference type="SAM" id="MobiDB-lite"/>
    </source>
</evidence>
<comment type="caution">
    <text evidence="2">The sequence shown here is derived from an EMBL/GenBank/DDBJ whole genome shotgun (WGS) entry which is preliminary data.</text>
</comment>
<accession>A0A2P6VK37</accession>
<feature type="region of interest" description="Disordered" evidence="1">
    <location>
        <begin position="17"/>
        <end position="44"/>
    </location>
</feature>
<feature type="compositionally biased region" description="Low complexity" evidence="1">
    <location>
        <begin position="23"/>
        <end position="32"/>
    </location>
</feature>
<dbReference type="Proteomes" id="UP000239649">
    <property type="component" value="Unassembled WGS sequence"/>
</dbReference>
<organism evidence="2 3">
    <name type="scientific">Micractinium conductrix</name>
    <dbReference type="NCBI Taxonomy" id="554055"/>
    <lineage>
        <taxon>Eukaryota</taxon>
        <taxon>Viridiplantae</taxon>
        <taxon>Chlorophyta</taxon>
        <taxon>core chlorophytes</taxon>
        <taxon>Trebouxiophyceae</taxon>
        <taxon>Chlorellales</taxon>
        <taxon>Chlorellaceae</taxon>
        <taxon>Chlorella clade</taxon>
        <taxon>Micractinium</taxon>
    </lineage>
</organism>
<proteinExistence type="predicted"/>
<dbReference type="AlphaFoldDB" id="A0A2P6VK37"/>
<evidence type="ECO:0000313" key="2">
    <source>
        <dbReference type="EMBL" id="PSC74462.1"/>
    </source>
</evidence>
<feature type="compositionally biased region" description="Low complexity" evidence="1">
    <location>
        <begin position="171"/>
        <end position="194"/>
    </location>
</feature>
<feature type="compositionally biased region" description="Pro residues" evidence="1">
    <location>
        <begin position="33"/>
        <end position="43"/>
    </location>
</feature>
<sequence>MWHDALGEQVLSLQHQHSAVRRASSLPAHAPAQPLPAPSPPPAVQGCLEQQLLRQRQQLGQQREAQQRWAAEAQRLLQRGTQRSSSPQERSMHLGTAAKASPPTEGTAAATAALHRLQAEQQQWRAAQAWRRQHHRDARLLQHEAAAAATPLERQLEQAVQLAARKMAQHQAQQQQLRASAAQPSAQRQRSAPLAAPPPSQPLTAASCRGGAATEPQPRAGNPSHHSPHRSPEQLQQQQQAQPMRGPPRSGASLGEHTPRGLAEVVSDLAALCSSAADRLPAGFGQPSPASDGFSESTRVALPLAGRTCDTGSGTPAPTRLLGVDAVDAAAAPQLRQHQRQRFPAPPLPHSPVASLLPSPGASLLPSPGSSFEAPQLEALLPVEVPTLPGPCRSPAAALPATALPATALPDLEAALPEEACCLPRLDALCLPAAACLPDAAAGDDDFLRWLLD</sequence>
<feature type="region of interest" description="Disordered" evidence="1">
    <location>
        <begin position="171"/>
        <end position="257"/>
    </location>
</feature>
<protein>
    <submittedName>
        <fullName evidence="2">Uncharacterized protein</fullName>
    </submittedName>
</protein>
<dbReference type="EMBL" id="LHPF02000004">
    <property type="protein sequence ID" value="PSC74462.1"/>
    <property type="molecule type" value="Genomic_DNA"/>
</dbReference>
<reference evidence="2 3" key="1">
    <citation type="journal article" date="2018" name="Plant J.">
        <title>Genome sequences of Chlorella sorokiniana UTEX 1602 and Micractinium conductrix SAG 241.80: implications to maltose excretion by a green alga.</title>
        <authorList>
            <person name="Arriola M.B."/>
            <person name="Velmurugan N."/>
            <person name="Zhang Y."/>
            <person name="Plunkett M.H."/>
            <person name="Hondzo H."/>
            <person name="Barney B.M."/>
        </authorList>
    </citation>
    <scope>NUCLEOTIDE SEQUENCE [LARGE SCALE GENOMIC DNA]</scope>
    <source>
        <strain evidence="2 3">SAG 241.80</strain>
    </source>
</reference>